<dbReference type="Proteomes" id="UP001153321">
    <property type="component" value="Chromosome 22"/>
</dbReference>
<name>A0A9P0I6R9_SPOLI</name>
<proteinExistence type="predicted"/>
<protein>
    <submittedName>
        <fullName evidence="1">Uncharacterized protein</fullName>
    </submittedName>
</protein>
<sequence length="116" mass="13535">MFRTLSATCNLSRKLNHYLHTSNIIRHNVIPNSVPINEKSTESEQLRNLRLAITPSYGYGSNSYDDDGDSLTYSSTLAGDPRHVQMRQDIRKEVLEKWKRPKPDSQREWLKNLMFI</sequence>
<keyword evidence="2" id="KW-1185">Reference proteome</keyword>
<dbReference type="AlphaFoldDB" id="A0A9P0I6R9"/>
<evidence type="ECO:0000313" key="2">
    <source>
        <dbReference type="Proteomes" id="UP001153321"/>
    </source>
</evidence>
<dbReference type="EMBL" id="LR824553">
    <property type="protein sequence ID" value="CAH1641195.1"/>
    <property type="molecule type" value="Genomic_DNA"/>
</dbReference>
<evidence type="ECO:0000313" key="1">
    <source>
        <dbReference type="EMBL" id="CAH1641195.1"/>
    </source>
</evidence>
<reference evidence="1" key="1">
    <citation type="submission" date="2022-02" db="EMBL/GenBank/DDBJ databases">
        <authorList>
            <person name="King R."/>
        </authorList>
    </citation>
    <scope>NUCLEOTIDE SEQUENCE</scope>
</reference>
<accession>A0A9P0I6R9</accession>
<gene>
    <name evidence="1" type="ORF">SPLIT_LOCUS6551</name>
</gene>
<organism evidence="1 2">
    <name type="scientific">Spodoptera littoralis</name>
    <name type="common">Egyptian cotton leafworm</name>
    <dbReference type="NCBI Taxonomy" id="7109"/>
    <lineage>
        <taxon>Eukaryota</taxon>
        <taxon>Metazoa</taxon>
        <taxon>Ecdysozoa</taxon>
        <taxon>Arthropoda</taxon>
        <taxon>Hexapoda</taxon>
        <taxon>Insecta</taxon>
        <taxon>Pterygota</taxon>
        <taxon>Neoptera</taxon>
        <taxon>Endopterygota</taxon>
        <taxon>Lepidoptera</taxon>
        <taxon>Glossata</taxon>
        <taxon>Ditrysia</taxon>
        <taxon>Noctuoidea</taxon>
        <taxon>Noctuidae</taxon>
        <taxon>Amphipyrinae</taxon>
        <taxon>Spodoptera</taxon>
    </lineage>
</organism>